<keyword evidence="8" id="KW-1185">Reference proteome</keyword>
<dbReference type="AlphaFoldDB" id="A0A810Q428"/>
<dbReference type="PANTHER" id="PTHR30629">
    <property type="entry name" value="PROPHAGE INTEGRASE"/>
    <property type="match status" value="1"/>
</dbReference>
<dbReference type="InterPro" id="IPR010998">
    <property type="entry name" value="Integrase_recombinase_N"/>
</dbReference>
<evidence type="ECO:0000256" key="3">
    <source>
        <dbReference type="ARBA" id="ARBA00023125"/>
    </source>
</evidence>
<dbReference type="InterPro" id="IPR011010">
    <property type="entry name" value="DNA_brk_join_enz"/>
</dbReference>
<dbReference type="GO" id="GO:0006310">
    <property type="term" value="P:DNA recombination"/>
    <property type="evidence" value="ECO:0007669"/>
    <property type="project" value="UniProtKB-KW"/>
</dbReference>
<dbReference type="CDD" id="cd01189">
    <property type="entry name" value="INT_ICEBs1_C_like"/>
    <property type="match status" value="1"/>
</dbReference>
<dbReference type="InterPro" id="IPR013762">
    <property type="entry name" value="Integrase-like_cat_sf"/>
</dbReference>
<keyword evidence="4" id="KW-0233">DNA recombination</keyword>
<feature type="domain" description="Phage integrase central" evidence="6">
    <location>
        <begin position="26"/>
        <end position="115"/>
    </location>
</feature>
<dbReference type="PANTHER" id="PTHR30629:SF2">
    <property type="entry name" value="PROPHAGE INTEGRASE INTS-RELATED"/>
    <property type="match status" value="1"/>
</dbReference>
<dbReference type="GO" id="GO:0003677">
    <property type="term" value="F:DNA binding"/>
    <property type="evidence" value="ECO:0007669"/>
    <property type="project" value="UniProtKB-KW"/>
</dbReference>
<gene>
    <name evidence="7" type="ORF">MM50RIKEN_10680</name>
</gene>
<reference evidence="7" key="1">
    <citation type="submission" date="2020-09" db="EMBL/GenBank/DDBJ databases">
        <title>New species isolated from human feces.</title>
        <authorList>
            <person name="Kitahara M."/>
            <person name="Shigeno Y."/>
            <person name="Shime M."/>
            <person name="Matsumoto Y."/>
            <person name="Nakamura S."/>
            <person name="Motooka D."/>
            <person name="Fukuoka S."/>
            <person name="Nishikawa H."/>
            <person name="Benno Y."/>
        </authorList>
    </citation>
    <scope>NUCLEOTIDE SEQUENCE</scope>
    <source>
        <strain evidence="7">MM50</strain>
    </source>
</reference>
<evidence type="ECO:0000256" key="4">
    <source>
        <dbReference type="ARBA" id="ARBA00023172"/>
    </source>
</evidence>
<dbReference type="SUPFAM" id="SSF56349">
    <property type="entry name" value="DNA breaking-rejoining enzymes"/>
    <property type="match status" value="1"/>
</dbReference>
<keyword evidence="2" id="KW-0229">DNA integration</keyword>
<evidence type="ECO:0000313" key="8">
    <source>
        <dbReference type="Proteomes" id="UP000681035"/>
    </source>
</evidence>
<proteinExistence type="inferred from homology"/>
<name>A0A810Q428_9FIRM</name>
<evidence type="ECO:0000256" key="2">
    <source>
        <dbReference type="ARBA" id="ARBA00022908"/>
    </source>
</evidence>
<dbReference type="KEGG" id="vcop:MM50RIKEN_10680"/>
<comment type="similarity">
    <text evidence="1">Belongs to the 'phage' integrase family.</text>
</comment>
<dbReference type="Pfam" id="PF00589">
    <property type="entry name" value="Phage_integrase"/>
    <property type="match status" value="1"/>
</dbReference>
<protein>
    <submittedName>
        <fullName evidence="7">Site-specific integrase</fullName>
    </submittedName>
</protein>
<dbReference type="Pfam" id="PF22022">
    <property type="entry name" value="Phage_int_M"/>
    <property type="match status" value="1"/>
</dbReference>
<keyword evidence="3" id="KW-0238">DNA-binding</keyword>
<evidence type="ECO:0000313" key="7">
    <source>
        <dbReference type="EMBL" id="BCK81305.1"/>
    </source>
</evidence>
<dbReference type="Gene3D" id="1.10.443.10">
    <property type="entry name" value="Intergrase catalytic core"/>
    <property type="match status" value="1"/>
</dbReference>
<dbReference type="Gene3D" id="1.10.150.130">
    <property type="match status" value="1"/>
</dbReference>
<evidence type="ECO:0000256" key="1">
    <source>
        <dbReference type="ARBA" id="ARBA00008857"/>
    </source>
</evidence>
<feature type="domain" description="Tyr recombinase" evidence="5">
    <location>
        <begin position="140"/>
        <end position="315"/>
    </location>
</feature>
<dbReference type="InterPro" id="IPR002104">
    <property type="entry name" value="Integrase_catalytic"/>
</dbReference>
<organism evidence="7 8">
    <name type="scientific">Vescimonas coprocola</name>
    <dbReference type="NCBI Taxonomy" id="2714355"/>
    <lineage>
        <taxon>Bacteria</taxon>
        <taxon>Bacillati</taxon>
        <taxon>Bacillota</taxon>
        <taxon>Clostridia</taxon>
        <taxon>Eubacteriales</taxon>
        <taxon>Oscillospiraceae</taxon>
        <taxon>Vescimonas</taxon>
    </lineage>
</organism>
<dbReference type="GO" id="GO:0015074">
    <property type="term" value="P:DNA integration"/>
    <property type="evidence" value="ECO:0007669"/>
    <property type="project" value="UniProtKB-KW"/>
</dbReference>
<dbReference type="InterPro" id="IPR053876">
    <property type="entry name" value="Phage_int_M"/>
</dbReference>
<sequence>MDFLDIKVLLEELVQCCQSPDISVSEWAERWYGTYVANRDITEKSATMYRQKLKHYILPKIGDVPMREVTEIQLQEILNSSNSSKSTAQKVKIVMQAMFRRAKSCKLILNDPSENIVLPKAPEGTHRSITDLERKEILRLAEEHYAGLYVLTLLQTGIRPGEAIALRWGDINFKERTITISRAVESGTKVKIKDPKTSAGVRVLPISDYLYERLWHRKKNADELIFCQPLTGRMHSSSSANDYWNNFKRALDIQMGAKVYRNKIVQSVVAEDLVAYCLRHTYCTDLQRAGVPINVAKYLMGHSDISVTSKIYTSMTPDVIDRAKESMDDFYSRL</sequence>
<evidence type="ECO:0000259" key="6">
    <source>
        <dbReference type="Pfam" id="PF22022"/>
    </source>
</evidence>
<dbReference type="RefSeq" id="WP_213542057.1">
    <property type="nucleotide sequence ID" value="NZ_AP023418.1"/>
</dbReference>
<dbReference type="Proteomes" id="UP000681035">
    <property type="component" value="Chromosome"/>
</dbReference>
<dbReference type="InterPro" id="IPR050808">
    <property type="entry name" value="Phage_Integrase"/>
</dbReference>
<dbReference type="EMBL" id="AP023418">
    <property type="protein sequence ID" value="BCK81305.1"/>
    <property type="molecule type" value="Genomic_DNA"/>
</dbReference>
<evidence type="ECO:0000259" key="5">
    <source>
        <dbReference type="Pfam" id="PF00589"/>
    </source>
</evidence>
<accession>A0A810Q428</accession>